<name>A0A8J2MXE1_9PLEO</name>
<dbReference type="EMBL" id="CAJRGZ010000015">
    <property type="protein sequence ID" value="CAG5149826.1"/>
    <property type="molecule type" value="Genomic_DNA"/>
</dbReference>
<dbReference type="InterPro" id="IPR012337">
    <property type="entry name" value="RNaseH-like_sf"/>
</dbReference>
<dbReference type="GeneID" id="67013906"/>
<dbReference type="RefSeq" id="XP_043166000.1">
    <property type="nucleotide sequence ID" value="XM_043310065.1"/>
</dbReference>
<dbReference type="SUPFAM" id="SSF53098">
    <property type="entry name" value="Ribonuclease H-like"/>
    <property type="match status" value="1"/>
</dbReference>
<dbReference type="Gene3D" id="3.30.420.10">
    <property type="entry name" value="Ribonuclease H-like superfamily/Ribonuclease H"/>
    <property type="match status" value="1"/>
</dbReference>
<accession>A0A8J2MXE1</accession>
<reference evidence="2" key="1">
    <citation type="submission" date="2021-05" db="EMBL/GenBank/DDBJ databases">
        <authorList>
            <person name="Stam R."/>
        </authorList>
    </citation>
    <scope>NUCLEOTIDE SEQUENCE</scope>
    <source>
        <strain evidence="2">CS162</strain>
    </source>
</reference>
<dbReference type="GO" id="GO:0008408">
    <property type="term" value="F:3'-5' exonuclease activity"/>
    <property type="evidence" value="ECO:0007669"/>
    <property type="project" value="InterPro"/>
</dbReference>
<dbReference type="PANTHER" id="PTHR43040:SF1">
    <property type="entry name" value="RIBONUCLEASE D"/>
    <property type="match status" value="1"/>
</dbReference>
<dbReference type="GO" id="GO:0003676">
    <property type="term" value="F:nucleic acid binding"/>
    <property type="evidence" value="ECO:0007669"/>
    <property type="project" value="InterPro"/>
</dbReference>
<protein>
    <recommendedName>
        <fullName evidence="1">3'-5' exonuclease domain-containing protein</fullName>
    </recommendedName>
</protein>
<dbReference type="Pfam" id="PF01612">
    <property type="entry name" value="DNA_pol_A_exo1"/>
    <property type="match status" value="1"/>
</dbReference>
<proteinExistence type="predicted"/>
<comment type="caution">
    <text evidence="2">The sequence shown here is derived from an EMBL/GenBank/DDBJ whole genome shotgun (WGS) entry which is preliminary data.</text>
</comment>
<dbReference type="InterPro" id="IPR002562">
    <property type="entry name" value="3'-5'_exonuclease_dom"/>
</dbReference>
<dbReference type="OrthoDB" id="26838at2759"/>
<dbReference type="PANTHER" id="PTHR43040">
    <property type="entry name" value="RIBONUCLEASE D"/>
    <property type="match status" value="1"/>
</dbReference>
<evidence type="ECO:0000259" key="1">
    <source>
        <dbReference type="Pfam" id="PF01612"/>
    </source>
</evidence>
<gene>
    <name evidence="2" type="ORF">ALTATR162_LOCUS2459</name>
</gene>
<keyword evidence="3" id="KW-1185">Reference proteome</keyword>
<dbReference type="AlphaFoldDB" id="A0A8J2MXE1"/>
<dbReference type="InterPro" id="IPR036397">
    <property type="entry name" value="RNaseH_sf"/>
</dbReference>
<evidence type="ECO:0000313" key="3">
    <source>
        <dbReference type="Proteomes" id="UP000676310"/>
    </source>
</evidence>
<organism evidence="2 3">
    <name type="scientific">Alternaria atra</name>
    <dbReference type="NCBI Taxonomy" id="119953"/>
    <lineage>
        <taxon>Eukaryota</taxon>
        <taxon>Fungi</taxon>
        <taxon>Dikarya</taxon>
        <taxon>Ascomycota</taxon>
        <taxon>Pezizomycotina</taxon>
        <taxon>Dothideomycetes</taxon>
        <taxon>Pleosporomycetidae</taxon>
        <taxon>Pleosporales</taxon>
        <taxon>Pleosporineae</taxon>
        <taxon>Pleosporaceae</taxon>
        <taxon>Alternaria</taxon>
        <taxon>Alternaria sect. Ulocladioides</taxon>
    </lineage>
</organism>
<sequence length="286" mass="31718">MPPIMFISTSEDLASMLAALMDLSTSPPSLYIDLEGANLSRNGTVALLTLYVPPKDTVYLIDVHTLGTRAFSTPATTTAAAPEDLTKDAGDPATTLKSLLESSTVPKVFFDVRNDSDALFSHYGINLSCIHDLQLMELATTTRGSREYLVGLSKCIEYNASRLSITAAQLQVWKTTKEAGTNLFAPERGGSYRVFEKRPLNDTIKNYCVQDVVYMPRLWKLYSERIAEGGLWHTMAMEGAAKRVKESQQPDYRPDGAHKKFGCWSPAQIIQARLRWGRGQRKDLCG</sequence>
<feature type="domain" description="3'-5' exonuclease" evidence="1">
    <location>
        <begin position="6"/>
        <end position="220"/>
    </location>
</feature>
<dbReference type="GO" id="GO:0006139">
    <property type="term" value="P:nucleobase-containing compound metabolic process"/>
    <property type="evidence" value="ECO:0007669"/>
    <property type="project" value="InterPro"/>
</dbReference>
<evidence type="ECO:0000313" key="2">
    <source>
        <dbReference type="EMBL" id="CAG5149826.1"/>
    </source>
</evidence>
<dbReference type="Proteomes" id="UP000676310">
    <property type="component" value="Unassembled WGS sequence"/>
</dbReference>